<dbReference type="RefSeq" id="WP_013350394.1">
    <property type="nucleotide sequence ID" value="NZ_JBQDJG010000022.1"/>
</dbReference>
<feature type="domain" description="ATP-grasp" evidence="2">
    <location>
        <begin position="129"/>
        <end position="328"/>
    </location>
</feature>
<comment type="caution">
    <text evidence="3">The sequence shown here is derived from an EMBL/GenBank/DDBJ whole genome shotgun (WGS) entry which is preliminary data.</text>
</comment>
<evidence type="ECO:0000313" key="4">
    <source>
        <dbReference type="Proteomes" id="UP000235739"/>
    </source>
</evidence>
<dbReference type="OMA" id="DIKYDPR"/>
<name>A0A2N7RXL6_9MICC</name>
<dbReference type="Gene3D" id="3.30.470.20">
    <property type="entry name" value="ATP-grasp fold, B domain"/>
    <property type="match status" value="1"/>
</dbReference>
<evidence type="ECO:0000256" key="1">
    <source>
        <dbReference type="PROSITE-ProRule" id="PRU00409"/>
    </source>
</evidence>
<protein>
    <submittedName>
        <fullName evidence="3">ATP-grasp domain-containing protein</fullName>
    </submittedName>
</protein>
<dbReference type="InterPro" id="IPR011761">
    <property type="entry name" value="ATP-grasp"/>
</dbReference>
<reference evidence="3 4" key="1">
    <citation type="journal article" date="2017" name="Elife">
        <title>Extensive horizontal gene transfer in cheese-associated bacteria.</title>
        <authorList>
            <person name="Bonham K.S."/>
            <person name="Wolfe B.E."/>
            <person name="Dutton R.J."/>
        </authorList>
    </citation>
    <scope>NUCLEOTIDE SEQUENCE [LARGE SCALE GENOMIC DNA]</scope>
    <source>
        <strain evidence="3 4">JB182</strain>
    </source>
</reference>
<dbReference type="GeneID" id="303186642"/>
<keyword evidence="1" id="KW-0067">ATP-binding</keyword>
<dbReference type="Proteomes" id="UP000235739">
    <property type="component" value="Unassembled WGS sequence"/>
</dbReference>
<sequence>MAIDPTQPFVPVILGGDIGTYTLAREFYEAYGVRSVVLPAAGNGVIEHSVAIELRPIGSMADEDRVASALAELARELKSEADRPLMLFGSLDFHIMLIAKNRAALEEHYVIPYPQLETIEAAAVKENFYALAEKLGIAHPRTSVYYPGADLAQLAGSFTYPVIGKPSSSADWIAAKFVGKQKIHTINSRDELESLVSKIDASGYNSGYIFQEYIPGGDDAMRLCTYFATNEEKVIFAGYGEVVIEEHAPLVLGNSAAIVTGRNDQMAADGARMLEELGWRGIAMIDAKYDHRDGTVKFFEINPRLGRNHFYLTAAGVNPARFYVTEFLGAQFDDSNPQTDAVVDTEAGVLQLSRQQLFTVLPHHLLRRFLDSDTGRKAEALLKAGKVSNPLKFAAEKNLRRKLYLLLNAVNHYRKYKKFPPRTLQP</sequence>
<dbReference type="AlphaFoldDB" id="A0A2N7RXL6"/>
<dbReference type="EMBL" id="PNQX01000004">
    <property type="protein sequence ID" value="PMQ18634.1"/>
    <property type="molecule type" value="Genomic_DNA"/>
</dbReference>
<dbReference type="GO" id="GO:0005524">
    <property type="term" value="F:ATP binding"/>
    <property type="evidence" value="ECO:0007669"/>
    <property type="project" value="UniProtKB-UniRule"/>
</dbReference>
<keyword evidence="1" id="KW-0547">Nucleotide-binding</keyword>
<dbReference type="GO" id="GO:0046872">
    <property type="term" value="F:metal ion binding"/>
    <property type="evidence" value="ECO:0007669"/>
    <property type="project" value="InterPro"/>
</dbReference>
<accession>A0A2N7RXL6</accession>
<proteinExistence type="predicted"/>
<evidence type="ECO:0000313" key="3">
    <source>
        <dbReference type="EMBL" id="PMQ18634.1"/>
    </source>
</evidence>
<evidence type="ECO:0000259" key="2">
    <source>
        <dbReference type="PROSITE" id="PS50975"/>
    </source>
</evidence>
<organism evidence="3 4">
    <name type="scientific">Glutamicibacter arilaitensis</name>
    <dbReference type="NCBI Taxonomy" id="256701"/>
    <lineage>
        <taxon>Bacteria</taxon>
        <taxon>Bacillati</taxon>
        <taxon>Actinomycetota</taxon>
        <taxon>Actinomycetes</taxon>
        <taxon>Micrococcales</taxon>
        <taxon>Micrococcaceae</taxon>
        <taxon>Glutamicibacter</taxon>
    </lineage>
</organism>
<gene>
    <name evidence="3" type="ORF">CIK84_17675</name>
</gene>
<dbReference type="SUPFAM" id="SSF56059">
    <property type="entry name" value="Glutathione synthetase ATP-binding domain-like"/>
    <property type="match status" value="1"/>
</dbReference>
<dbReference type="PROSITE" id="PS50975">
    <property type="entry name" value="ATP_GRASP"/>
    <property type="match status" value="1"/>
</dbReference>